<proteinExistence type="inferred from homology"/>
<feature type="domain" description="SDE2/SF3A3 SAP" evidence="11">
    <location>
        <begin position="340"/>
        <end position="416"/>
    </location>
</feature>
<keyword evidence="7" id="KW-0539">Nucleus</keyword>
<feature type="transmembrane region" description="Helical" evidence="10">
    <location>
        <begin position="6"/>
        <end position="28"/>
    </location>
</feature>
<dbReference type="GO" id="GO:0005634">
    <property type="term" value="C:nucleus"/>
    <property type="evidence" value="ECO:0007669"/>
    <property type="project" value="UniProtKB-SubCell"/>
</dbReference>
<feature type="domain" description="SDE2-like" evidence="12">
    <location>
        <begin position="89"/>
        <end position="186"/>
    </location>
</feature>
<feature type="region of interest" description="Disordered" evidence="9">
    <location>
        <begin position="142"/>
        <end position="161"/>
    </location>
</feature>
<dbReference type="GO" id="GO:0005737">
    <property type="term" value="C:cytoplasm"/>
    <property type="evidence" value="ECO:0007669"/>
    <property type="project" value="UniProtKB-SubCell"/>
</dbReference>
<dbReference type="AlphaFoldDB" id="A0A1V9X7W6"/>
<evidence type="ECO:0000313" key="13">
    <source>
        <dbReference type="EMBL" id="OQR69496.1"/>
    </source>
</evidence>
<evidence type="ECO:0000256" key="1">
    <source>
        <dbReference type="ARBA" id="ARBA00004123"/>
    </source>
</evidence>
<dbReference type="InterPro" id="IPR051421">
    <property type="entry name" value="RNA_Proc_DNA_Dmg_Regulator"/>
</dbReference>
<feature type="region of interest" description="Disordered" evidence="9">
    <location>
        <begin position="228"/>
        <end position="267"/>
    </location>
</feature>
<organism evidence="13 14">
    <name type="scientific">Tropilaelaps mercedesae</name>
    <dbReference type="NCBI Taxonomy" id="418985"/>
    <lineage>
        <taxon>Eukaryota</taxon>
        <taxon>Metazoa</taxon>
        <taxon>Ecdysozoa</taxon>
        <taxon>Arthropoda</taxon>
        <taxon>Chelicerata</taxon>
        <taxon>Arachnida</taxon>
        <taxon>Acari</taxon>
        <taxon>Parasitiformes</taxon>
        <taxon>Mesostigmata</taxon>
        <taxon>Gamasina</taxon>
        <taxon>Dermanyssoidea</taxon>
        <taxon>Laelapidae</taxon>
        <taxon>Tropilaelaps</taxon>
    </lineage>
</organism>
<dbReference type="InterPro" id="IPR053822">
    <property type="entry name" value="SDE2-like_dom"/>
</dbReference>
<evidence type="ECO:0000256" key="2">
    <source>
        <dbReference type="ARBA" id="ARBA00004496"/>
    </source>
</evidence>
<dbReference type="Proteomes" id="UP000192247">
    <property type="component" value="Unassembled WGS sequence"/>
</dbReference>
<dbReference type="Pfam" id="PF13297">
    <property type="entry name" value="SDE2_2C"/>
    <property type="match status" value="1"/>
</dbReference>
<evidence type="ECO:0000256" key="8">
    <source>
        <dbReference type="ARBA" id="ARBA00023306"/>
    </source>
</evidence>
<keyword evidence="4" id="KW-0963">Cytoplasm</keyword>
<evidence type="ECO:0000256" key="3">
    <source>
        <dbReference type="ARBA" id="ARBA00008726"/>
    </source>
</evidence>
<dbReference type="GO" id="GO:0008380">
    <property type="term" value="P:RNA splicing"/>
    <property type="evidence" value="ECO:0007669"/>
    <property type="project" value="UniProtKB-KW"/>
</dbReference>
<evidence type="ECO:0000256" key="10">
    <source>
        <dbReference type="SAM" id="Phobius"/>
    </source>
</evidence>
<dbReference type="InParanoid" id="A0A1V9X7W6"/>
<evidence type="ECO:0000256" key="6">
    <source>
        <dbReference type="ARBA" id="ARBA00023187"/>
    </source>
</evidence>
<dbReference type="OrthoDB" id="547031at2759"/>
<reference evidence="13 14" key="1">
    <citation type="journal article" date="2017" name="Gigascience">
        <title>Draft genome of the honey bee ectoparasitic mite, Tropilaelaps mercedesae, is shaped by the parasitic life history.</title>
        <authorList>
            <person name="Dong X."/>
            <person name="Armstrong S.D."/>
            <person name="Xia D."/>
            <person name="Makepeace B.L."/>
            <person name="Darby A.C."/>
            <person name="Kadowaki T."/>
        </authorList>
    </citation>
    <scope>NUCLEOTIDE SEQUENCE [LARGE SCALE GENOMIC DNA]</scope>
    <source>
        <strain evidence="13">Wuxi-XJTLU</strain>
    </source>
</reference>
<evidence type="ECO:0000256" key="4">
    <source>
        <dbReference type="ARBA" id="ARBA00022490"/>
    </source>
</evidence>
<comment type="similarity">
    <text evidence="3">Belongs to the SDE2 family.</text>
</comment>
<dbReference type="PANTHER" id="PTHR12786:SF1">
    <property type="entry name" value="SPLICING REGULATOR SDE2"/>
    <property type="match status" value="1"/>
</dbReference>
<protein>
    <submittedName>
        <fullName evidence="13">UPF0667 protein C1orf55-like</fullName>
    </submittedName>
</protein>
<sequence length="417" mass="47073">MFYSAVQSGLCSISYTYLFLLLIMEIYVRLYHKQELVAITIPKGSHCADVLERFGGFDEFYIRQNGYWKSPEDELHPGETVDLIGRLIGGKGGFGSMLRAIGAQIEKTTNREACRDLTGRRLRAINDERRYRHYARIKAQREMDREEKRRKKLESLATSEPHHEFNDEQYISERKAIPERVEQALEDAFSEQPDSASILQKSAVNIIVAKKKLKGCWIEEPEDFDDFDDTLEKSESDNGSNTCQLKSGKLRRLRSSPERSGRRVNQKASTEYFVAPSSSVADVNNTPSARQANGGKIMKEVPMNNISEFSKVSVATCNKSENQVKICSSQDSDLQETKLSKTGQTKSSSPSRTCPLDLSGISSVDKLIAKFAPDELKNELSRLGVKCGGTTKERAERLWAVKDLRPEDVPKKLRAKK</sequence>
<evidence type="ECO:0000259" key="12">
    <source>
        <dbReference type="Pfam" id="PF22782"/>
    </source>
</evidence>
<evidence type="ECO:0000256" key="5">
    <source>
        <dbReference type="ARBA" id="ARBA00022664"/>
    </source>
</evidence>
<evidence type="ECO:0000313" key="14">
    <source>
        <dbReference type="Proteomes" id="UP000192247"/>
    </source>
</evidence>
<dbReference type="STRING" id="418985.A0A1V9X7W6"/>
<keyword evidence="6" id="KW-0508">mRNA splicing</keyword>
<accession>A0A1V9X7W6</accession>
<keyword evidence="8" id="KW-0131">Cell cycle</keyword>
<dbReference type="GO" id="GO:0006397">
    <property type="term" value="P:mRNA processing"/>
    <property type="evidence" value="ECO:0007669"/>
    <property type="project" value="UniProtKB-KW"/>
</dbReference>
<keyword evidence="14" id="KW-1185">Reference proteome</keyword>
<dbReference type="Pfam" id="PF22782">
    <property type="entry name" value="SDE2"/>
    <property type="match status" value="1"/>
</dbReference>
<evidence type="ECO:0000259" key="11">
    <source>
        <dbReference type="Pfam" id="PF13297"/>
    </source>
</evidence>
<name>A0A1V9X7W6_9ACAR</name>
<keyword evidence="10" id="KW-0472">Membrane</keyword>
<keyword evidence="10" id="KW-0812">Transmembrane</keyword>
<evidence type="ECO:0000256" key="9">
    <source>
        <dbReference type="SAM" id="MobiDB-lite"/>
    </source>
</evidence>
<dbReference type="InterPro" id="IPR025086">
    <property type="entry name" value="SDE2/SF3A3_SAP"/>
</dbReference>
<gene>
    <name evidence="13" type="ORF">BIW11_12218</name>
</gene>
<keyword evidence="10" id="KW-1133">Transmembrane helix</keyword>
<dbReference type="EMBL" id="MNPL01020788">
    <property type="protein sequence ID" value="OQR69496.1"/>
    <property type="molecule type" value="Genomic_DNA"/>
</dbReference>
<keyword evidence="5" id="KW-0507">mRNA processing</keyword>
<comment type="subcellular location">
    <subcellularLocation>
        <location evidence="2">Cytoplasm</location>
    </subcellularLocation>
    <subcellularLocation>
        <location evidence="1">Nucleus</location>
    </subcellularLocation>
</comment>
<dbReference type="PANTHER" id="PTHR12786">
    <property type="entry name" value="SPLICING FACTOR SF3A-RELATED"/>
    <property type="match status" value="1"/>
</dbReference>
<comment type="caution">
    <text evidence="13">The sequence shown here is derived from an EMBL/GenBank/DDBJ whole genome shotgun (WGS) entry which is preliminary data.</text>
</comment>
<evidence type="ECO:0000256" key="7">
    <source>
        <dbReference type="ARBA" id="ARBA00023242"/>
    </source>
</evidence>